<dbReference type="PROSITE" id="PS50110">
    <property type="entry name" value="RESPONSE_REGULATORY"/>
    <property type="match status" value="1"/>
</dbReference>
<dbReference type="InterPro" id="IPR035965">
    <property type="entry name" value="PAS-like_dom_sf"/>
</dbReference>
<dbReference type="EC" id="2.7.13.3" evidence="2"/>
<dbReference type="InterPro" id="IPR008207">
    <property type="entry name" value="Sig_transdc_His_kin_Hpt_dom"/>
</dbReference>
<dbReference type="GO" id="GO:0005886">
    <property type="term" value="C:plasma membrane"/>
    <property type="evidence" value="ECO:0007669"/>
    <property type="project" value="UniProtKB-SubCell"/>
</dbReference>
<dbReference type="Pfam" id="PF00072">
    <property type="entry name" value="Response_reg"/>
    <property type="match status" value="1"/>
</dbReference>
<dbReference type="GO" id="GO:0000155">
    <property type="term" value="F:phosphorelay sensor kinase activity"/>
    <property type="evidence" value="ECO:0007669"/>
    <property type="project" value="InterPro"/>
</dbReference>
<feature type="domain" description="Response regulatory" evidence="7">
    <location>
        <begin position="485"/>
        <end position="603"/>
    </location>
</feature>
<dbReference type="InterPro" id="IPR005467">
    <property type="entry name" value="His_kinase_dom"/>
</dbReference>
<evidence type="ECO:0000256" key="1">
    <source>
        <dbReference type="ARBA" id="ARBA00000085"/>
    </source>
</evidence>
<dbReference type="CDD" id="cd00082">
    <property type="entry name" value="HisKA"/>
    <property type="match status" value="1"/>
</dbReference>
<keyword evidence="3 5" id="KW-0597">Phosphoprotein</keyword>
<dbReference type="SMART" id="SM00448">
    <property type="entry name" value="REC"/>
    <property type="match status" value="1"/>
</dbReference>
<dbReference type="InterPro" id="IPR004358">
    <property type="entry name" value="Sig_transdc_His_kin-like_C"/>
</dbReference>
<comment type="caution">
    <text evidence="9">The sequence shown here is derived from an EMBL/GenBank/DDBJ whole genome shotgun (WGS) entry which is preliminary data.</text>
</comment>
<evidence type="ECO:0000313" key="10">
    <source>
        <dbReference type="Proteomes" id="UP000030185"/>
    </source>
</evidence>
<gene>
    <name evidence="9" type="ORF">MYP_3664</name>
</gene>
<dbReference type="EMBL" id="BBLT01000008">
    <property type="protein sequence ID" value="GAL86435.1"/>
    <property type="molecule type" value="Genomic_DNA"/>
</dbReference>
<evidence type="ECO:0000259" key="6">
    <source>
        <dbReference type="PROSITE" id="PS50109"/>
    </source>
</evidence>
<protein>
    <recommendedName>
        <fullName evidence="2">histidine kinase</fullName>
        <ecNumber evidence="2">2.7.13.3</ecNumber>
    </recommendedName>
</protein>
<dbReference type="InterPro" id="IPR036097">
    <property type="entry name" value="HisK_dim/P_sf"/>
</dbReference>
<proteinExistence type="predicted"/>
<dbReference type="FunFam" id="3.30.565.10:FF:000010">
    <property type="entry name" value="Sensor histidine kinase RcsC"/>
    <property type="match status" value="1"/>
</dbReference>
<comment type="catalytic activity">
    <reaction evidence="1">
        <text>ATP + protein L-histidine = ADP + protein N-phospho-L-histidine.</text>
        <dbReference type="EC" id="2.7.13.3"/>
    </reaction>
</comment>
<dbReference type="Proteomes" id="UP000030185">
    <property type="component" value="Unassembled WGS sequence"/>
</dbReference>
<dbReference type="Pfam" id="PF00512">
    <property type="entry name" value="HisKA"/>
    <property type="match status" value="1"/>
</dbReference>
<dbReference type="InterPro" id="IPR003594">
    <property type="entry name" value="HATPase_dom"/>
</dbReference>
<dbReference type="Gene3D" id="1.10.287.130">
    <property type="match status" value="1"/>
</dbReference>
<dbReference type="InterPro" id="IPR001789">
    <property type="entry name" value="Sig_transdc_resp-reg_receiver"/>
</dbReference>
<dbReference type="InterPro" id="IPR036890">
    <property type="entry name" value="HATPase_C_sf"/>
</dbReference>
<dbReference type="PANTHER" id="PTHR45339:SF5">
    <property type="entry name" value="HISTIDINE KINASE"/>
    <property type="match status" value="1"/>
</dbReference>
<dbReference type="InterPro" id="IPR036641">
    <property type="entry name" value="HPT_dom_sf"/>
</dbReference>
<dbReference type="InterPro" id="IPR011006">
    <property type="entry name" value="CheY-like_superfamily"/>
</dbReference>
<dbReference type="Pfam" id="PF01627">
    <property type="entry name" value="Hpt"/>
    <property type="match status" value="1"/>
</dbReference>
<dbReference type="GO" id="GO:0005524">
    <property type="term" value="F:ATP binding"/>
    <property type="evidence" value="ECO:0007669"/>
    <property type="project" value="UniProtKB-KW"/>
</dbReference>
<dbReference type="Pfam" id="PF02518">
    <property type="entry name" value="HATPase_c"/>
    <property type="match status" value="1"/>
</dbReference>
<dbReference type="Gene3D" id="1.20.120.160">
    <property type="entry name" value="HPT domain"/>
    <property type="match status" value="1"/>
</dbReference>
<dbReference type="RefSeq" id="WP_052430317.1">
    <property type="nucleotide sequence ID" value="NZ_BBLT01000008.1"/>
</dbReference>
<dbReference type="AlphaFoldDB" id="A0A098LHL4"/>
<dbReference type="SUPFAM" id="SSF52172">
    <property type="entry name" value="CheY-like"/>
    <property type="match status" value="1"/>
</dbReference>
<dbReference type="CDD" id="cd16922">
    <property type="entry name" value="HATPase_EvgS-ArcB-TorS-like"/>
    <property type="match status" value="1"/>
</dbReference>
<reference evidence="9 10" key="1">
    <citation type="submission" date="2014-09" db="EMBL/GenBank/DDBJ databases">
        <title>Sporocytophaga myxococcoides PG-01 genome sequencing.</title>
        <authorList>
            <person name="Liu L."/>
            <person name="Gao P.J."/>
            <person name="Chen G.J."/>
            <person name="Wang L.S."/>
        </authorList>
    </citation>
    <scope>NUCLEOTIDE SEQUENCE [LARGE SCALE GENOMIC DNA]</scope>
    <source>
        <strain evidence="9 10">PG-01</strain>
    </source>
</reference>
<name>A0A098LHL4_9BACT</name>
<evidence type="ECO:0000256" key="2">
    <source>
        <dbReference type="ARBA" id="ARBA00012438"/>
    </source>
</evidence>
<dbReference type="eggNOG" id="COG2205">
    <property type="taxonomic scope" value="Bacteria"/>
</dbReference>
<evidence type="ECO:0000259" key="8">
    <source>
        <dbReference type="PROSITE" id="PS50894"/>
    </source>
</evidence>
<dbReference type="SUPFAM" id="SSF55874">
    <property type="entry name" value="ATPase domain of HSP90 chaperone/DNA topoisomerase II/histidine kinase"/>
    <property type="match status" value="1"/>
</dbReference>
<feature type="domain" description="Histidine kinase" evidence="6">
    <location>
        <begin position="240"/>
        <end position="461"/>
    </location>
</feature>
<dbReference type="PRINTS" id="PR00344">
    <property type="entry name" value="BCTRLSENSOR"/>
</dbReference>
<dbReference type="SMART" id="SM00388">
    <property type="entry name" value="HisKA"/>
    <property type="match status" value="1"/>
</dbReference>
<evidence type="ECO:0000256" key="3">
    <source>
        <dbReference type="ARBA" id="ARBA00022553"/>
    </source>
</evidence>
<sequence>MFDLNSIKEPIFILDLNGKIIEKNKAGDDSLALFFKEGIIKKPLHQLFDLCLKENTSKDIQLWGYSKYLITFQKNNENRVIGQFSLLPQEMTKSTTSKERINLQEIIDNLPLNIYLKNPSGEIIYINPYFQRSDSGLNKSFLGLTAIDYLDKETATKVQAEEKEIWRSGQSRMTEKSMIINGQSKSFLTGKVPAAFPDVGKVLLCYSIDITQQKQTSEILKKEKEHAEASSKAKEQFISVISHEIRTPMNTVVGMTNLLLQSQHYPEQRDYLNALKASSDNLLAIVNDILDLSKIESGKIFFEQTDFSLRNLLEDLRKTFAFKAAEKNVLITLNVSNDIPLYLKGDPFRLNQILLNLISNSVKFTEVGTIDIVADLIESSPKEIQILFTIKDTGIGIPEEKLSLIFESFTQANLDISRKYGGTGLGLTITKKLIELQGGNIGVESKINEGSKFIFNLKFIRSQKTKIRVPPESSINKFQGLDNLRLLVVEDNKMNQLVVLKFLEKQNIQADIAEDGPQALELLKNKEYDLILMDIQMPGMDGYKVSEIIRKEFSEPKSSTPIIALTAMALSEVQEKIKVYGINDYILKPFSPDSLFSKIAENAGNITKDTTPIKTLQPVITNQKHTDLTYLINASDNNASFIKQMIEIFLKQTPDFLSELRTFHDNQDWENFRKVMHKMKPTIKMMGINELNKNVEFIETSVKQQQNLSEVSSHLSIIDTVCQSSFKELQQELERLP</sequence>
<dbReference type="SMART" id="SM00387">
    <property type="entry name" value="HATPase_c"/>
    <property type="match status" value="1"/>
</dbReference>
<dbReference type="SUPFAM" id="SSF55785">
    <property type="entry name" value="PYP-like sensor domain (PAS domain)"/>
    <property type="match status" value="1"/>
</dbReference>
<dbReference type="Gene3D" id="3.40.50.2300">
    <property type="match status" value="1"/>
</dbReference>
<dbReference type="PROSITE" id="PS50109">
    <property type="entry name" value="HIS_KIN"/>
    <property type="match status" value="1"/>
</dbReference>
<evidence type="ECO:0000313" key="9">
    <source>
        <dbReference type="EMBL" id="GAL86435.1"/>
    </source>
</evidence>
<keyword evidence="9" id="KW-0418">Kinase</keyword>
<feature type="modified residue" description="Phosphohistidine" evidence="4">
    <location>
        <position position="677"/>
    </location>
</feature>
<dbReference type="Gene3D" id="3.30.450.20">
    <property type="entry name" value="PAS domain"/>
    <property type="match status" value="1"/>
</dbReference>
<feature type="modified residue" description="4-aspartylphosphate" evidence="5">
    <location>
        <position position="534"/>
    </location>
</feature>
<accession>A0A098LHL4</accession>
<keyword evidence="9" id="KW-0808">Transferase</keyword>
<dbReference type="OrthoDB" id="9781208at2"/>
<keyword evidence="10" id="KW-1185">Reference proteome</keyword>
<evidence type="ECO:0000256" key="4">
    <source>
        <dbReference type="PROSITE-ProRule" id="PRU00110"/>
    </source>
</evidence>
<dbReference type="SUPFAM" id="SSF47226">
    <property type="entry name" value="Histidine-containing phosphotransfer domain, HPT domain"/>
    <property type="match status" value="1"/>
</dbReference>
<dbReference type="SUPFAM" id="SSF47384">
    <property type="entry name" value="Homodimeric domain of signal transducing histidine kinase"/>
    <property type="match status" value="1"/>
</dbReference>
<evidence type="ECO:0000256" key="5">
    <source>
        <dbReference type="PROSITE-ProRule" id="PRU00169"/>
    </source>
</evidence>
<dbReference type="PANTHER" id="PTHR45339">
    <property type="entry name" value="HYBRID SIGNAL TRANSDUCTION HISTIDINE KINASE J"/>
    <property type="match status" value="1"/>
</dbReference>
<evidence type="ECO:0000259" key="7">
    <source>
        <dbReference type="PROSITE" id="PS50110"/>
    </source>
</evidence>
<dbReference type="STRING" id="153721.MYP_3664"/>
<organism evidence="9 10">
    <name type="scientific">Sporocytophaga myxococcoides</name>
    <dbReference type="NCBI Taxonomy" id="153721"/>
    <lineage>
        <taxon>Bacteria</taxon>
        <taxon>Pseudomonadati</taxon>
        <taxon>Bacteroidota</taxon>
        <taxon>Cytophagia</taxon>
        <taxon>Cytophagales</taxon>
        <taxon>Cytophagaceae</taxon>
        <taxon>Sporocytophaga</taxon>
    </lineage>
</organism>
<dbReference type="Gene3D" id="3.30.565.10">
    <property type="entry name" value="Histidine kinase-like ATPase, C-terminal domain"/>
    <property type="match status" value="1"/>
</dbReference>
<feature type="domain" description="HPt" evidence="8">
    <location>
        <begin position="638"/>
        <end position="736"/>
    </location>
</feature>
<dbReference type="InterPro" id="IPR003661">
    <property type="entry name" value="HisK_dim/P_dom"/>
</dbReference>
<dbReference type="PROSITE" id="PS50894">
    <property type="entry name" value="HPT"/>
    <property type="match status" value="1"/>
</dbReference>
<dbReference type="CDD" id="cd17546">
    <property type="entry name" value="REC_hyHK_CKI1_RcsC-like"/>
    <property type="match status" value="1"/>
</dbReference>